<dbReference type="GO" id="GO:0003700">
    <property type="term" value="F:DNA-binding transcription factor activity"/>
    <property type="evidence" value="ECO:0007669"/>
    <property type="project" value="TreeGrafter"/>
</dbReference>
<dbReference type="GO" id="GO:0005829">
    <property type="term" value="C:cytosol"/>
    <property type="evidence" value="ECO:0007669"/>
    <property type="project" value="TreeGrafter"/>
</dbReference>
<keyword evidence="2" id="KW-0808">Transferase</keyword>
<dbReference type="EC" id="2.3.1.-" evidence="2"/>
<protein>
    <submittedName>
        <fullName evidence="2">Acetyltransferase Pat</fullName>
        <ecNumber evidence="2">2.3.1.-</ecNumber>
    </submittedName>
</protein>
<dbReference type="Proteomes" id="UP000317093">
    <property type="component" value="Chromosome"/>
</dbReference>
<reference evidence="2 3" key="1">
    <citation type="submission" date="2019-02" db="EMBL/GenBank/DDBJ databases">
        <title>Deep-cultivation of Planctomycetes and their phenomic and genomic characterization uncovers novel biology.</title>
        <authorList>
            <person name="Wiegand S."/>
            <person name="Jogler M."/>
            <person name="Boedeker C."/>
            <person name="Pinto D."/>
            <person name="Vollmers J."/>
            <person name="Rivas-Marin E."/>
            <person name="Kohn T."/>
            <person name="Peeters S.H."/>
            <person name="Heuer A."/>
            <person name="Rast P."/>
            <person name="Oberbeckmann S."/>
            <person name="Bunk B."/>
            <person name="Jeske O."/>
            <person name="Meyerdierks A."/>
            <person name="Storesund J.E."/>
            <person name="Kallscheuer N."/>
            <person name="Luecker S."/>
            <person name="Lage O.M."/>
            <person name="Pohl T."/>
            <person name="Merkel B.J."/>
            <person name="Hornburger P."/>
            <person name="Mueller R.-W."/>
            <person name="Bruemmer F."/>
            <person name="Labrenz M."/>
            <person name="Spormann A.M."/>
            <person name="Op den Camp H."/>
            <person name="Overmann J."/>
            <person name="Amann R."/>
            <person name="Jetten M.S.M."/>
            <person name="Mascher T."/>
            <person name="Medema M.H."/>
            <person name="Devos D.P."/>
            <person name="Kaster A.-K."/>
            <person name="Ovreas L."/>
            <person name="Rohde M."/>
            <person name="Galperin M.Y."/>
            <person name="Jogler C."/>
        </authorList>
    </citation>
    <scope>NUCLEOTIDE SEQUENCE [LARGE SCALE GENOMIC DNA]</scope>
    <source>
        <strain evidence="2 3">Pan216</strain>
    </source>
</reference>
<dbReference type="AlphaFoldDB" id="A0A518B6K0"/>
<accession>A0A518B6K0</accession>
<name>A0A518B6K0_9BACT</name>
<dbReference type="Pfam" id="PF00027">
    <property type="entry name" value="cNMP_binding"/>
    <property type="match status" value="1"/>
</dbReference>
<dbReference type="PRINTS" id="PR00103">
    <property type="entry name" value="CAMPKINASE"/>
</dbReference>
<organism evidence="2 3">
    <name type="scientific">Kolteria novifilia</name>
    <dbReference type="NCBI Taxonomy" id="2527975"/>
    <lineage>
        <taxon>Bacteria</taxon>
        <taxon>Pseudomonadati</taxon>
        <taxon>Planctomycetota</taxon>
        <taxon>Planctomycetia</taxon>
        <taxon>Kolteriales</taxon>
        <taxon>Kolteriaceae</taxon>
        <taxon>Kolteria</taxon>
    </lineage>
</organism>
<dbReference type="RefSeq" id="WP_419192620.1">
    <property type="nucleotide sequence ID" value="NZ_CP036279.1"/>
</dbReference>
<sequence length="162" mass="18378">MSEFHEVPVFENLSRDQIAEMTSWLTRQRYKPGETLIVEGGAPDGFHILLEGRVEVLQTIMESGRRVAVLEPPAVVGEIGLITHHPRSATVMAIEETLSGFLARETYERKIAEDNIVALRIGYNLGRIGCDRYSQAVREMREFVEGEMRKVKYAIARAYWPG</sequence>
<gene>
    <name evidence="2" type="ORF">Pan216_34700</name>
</gene>
<dbReference type="PROSITE" id="PS00889">
    <property type="entry name" value="CNMP_BINDING_2"/>
    <property type="match status" value="1"/>
</dbReference>
<dbReference type="GO" id="GO:0016746">
    <property type="term" value="F:acyltransferase activity"/>
    <property type="evidence" value="ECO:0007669"/>
    <property type="project" value="UniProtKB-KW"/>
</dbReference>
<dbReference type="KEGG" id="knv:Pan216_34700"/>
<dbReference type="Gene3D" id="2.60.120.10">
    <property type="entry name" value="Jelly Rolls"/>
    <property type="match status" value="1"/>
</dbReference>
<proteinExistence type="predicted"/>
<evidence type="ECO:0000313" key="3">
    <source>
        <dbReference type="Proteomes" id="UP000317093"/>
    </source>
</evidence>
<keyword evidence="2" id="KW-0012">Acyltransferase</keyword>
<evidence type="ECO:0000313" key="2">
    <source>
        <dbReference type="EMBL" id="QDU62603.1"/>
    </source>
</evidence>
<evidence type="ECO:0000259" key="1">
    <source>
        <dbReference type="PROSITE" id="PS50042"/>
    </source>
</evidence>
<dbReference type="CDD" id="cd00038">
    <property type="entry name" value="CAP_ED"/>
    <property type="match status" value="1"/>
</dbReference>
<dbReference type="PROSITE" id="PS50096">
    <property type="entry name" value="IQ"/>
    <property type="match status" value="1"/>
</dbReference>
<dbReference type="InterPro" id="IPR050397">
    <property type="entry name" value="Env_Response_Regulators"/>
</dbReference>
<dbReference type="InterPro" id="IPR018490">
    <property type="entry name" value="cNMP-bd_dom_sf"/>
</dbReference>
<feature type="domain" description="Cyclic nucleotide-binding" evidence="1">
    <location>
        <begin position="9"/>
        <end position="109"/>
    </location>
</feature>
<dbReference type="SUPFAM" id="SSF51206">
    <property type="entry name" value="cAMP-binding domain-like"/>
    <property type="match status" value="1"/>
</dbReference>
<dbReference type="InterPro" id="IPR018488">
    <property type="entry name" value="cNMP-bd_CS"/>
</dbReference>
<dbReference type="SMART" id="SM00100">
    <property type="entry name" value="cNMP"/>
    <property type="match status" value="1"/>
</dbReference>
<dbReference type="PROSITE" id="PS50042">
    <property type="entry name" value="CNMP_BINDING_3"/>
    <property type="match status" value="1"/>
</dbReference>
<dbReference type="PANTHER" id="PTHR24567">
    <property type="entry name" value="CRP FAMILY TRANSCRIPTIONAL REGULATORY PROTEIN"/>
    <property type="match status" value="1"/>
</dbReference>
<dbReference type="InterPro" id="IPR000595">
    <property type="entry name" value="cNMP-bd_dom"/>
</dbReference>
<dbReference type="InterPro" id="IPR014710">
    <property type="entry name" value="RmlC-like_jellyroll"/>
</dbReference>
<keyword evidence="3" id="KW-1185">Reference proteome</keyword>
<dbReference type="PANTHER" id="PTHR24567:SF74">
    <property type="entry name" value="HTH-TYPE TRANSCRIPTIONAL REGULATOR ARCR"/>
    <property type="match status" value="1"/>
</dbReference>
<dbReference type="EMBL" id="CP036279">
    <property type="protein sequence ID" value="QDU62603.1"/>
    <property type="molecule type" value="Genomic_DNA"/>
</dbReference>